<keyword evidence="2" id="KW-0378">Hydrolase</keyword>
<evidence type="ECO:0000313" key="3">
    <source>
        <dbReference type="Proteomes" id="UP001597186"/>
    </source>
</evidence>
<evidence type="ECO:0000313" key="2">
    <source>
        <dbReference type="EMBL" id="MFD1510796.1"/>
    </source>
</evidence>
<dbReference type="RefSeq" id="WP_379917325.1">
    <property type="nucleotide sequence ID" value="NZ_JBHUDD010000144.1"/>
</dbReference>
<dbReference type="Pfam" id="PF19040">
    <property type="entry name" value="SGNH"/>
    <property type="match status" value="1"/>
</dbReference>
<keyword evidence="3" id="KW-1185">Reference proteome</keyword>
<evidence type="ECO:0000259" key="1">
    <source>
        <dbReference type="Pfam" id="PF19040"/>
    </source>
</evidence>
<sequence>MPSPENRTLCIFGDSHLGSVRRALDAGLIDLDGFDVEFWGVTGPLFRTQLHMLDGVLTPTGPDAAAMVEQVNGNGRATLSADDFDVILFYAARLRIWHFQFEYLHRQHRVGQRISQAVLRAAAQGFLLDRRMARAAREFGRQGKAQILFAPTPYPTRGIGDYYAHKQLLARFPDAIATTETARADMWQIFVDAFAQDGVTLLHQPGHTVVDGLFTDTAYATEGAAENVDISHKSPEFAALMLQEFMAAVK</sequence>
<dbReference type="GO" id="GO:0016787">
    <property type="term" value="F:hydrolase activity"/>
    <property type="evidence" value="ECO:0007669"/>
    <property type="project" value="UniProtKB-KW"/>
</dbReference>
<name>A0ABW4EKV1_9RHOB</name>
<gene>
    <name evidence="2" type="ORF">ACFTOW_15535</name>
</gene>
<proteinExistence type="predicted"/>
<dbReference type="InterPro" id="IPR043968">
    <property type="entry name" value="SGNH"/>
</dbReference>
<dbReference type="Proteomes" id="UP001597186">
    <property type="component" value="Unassembled WGS sequence"/>
</dbReference>
<feature type="domain" description="SGNH" evidence="1">
    <location>
        <begin position="8"/>
        <end position="245"/>
    </location>
</feature>
<protein>
    <submittedName>
        <fullName evidence="2">SGNH hydrolase domain-containing protein</fullName>
    </submittedName>
</protein>
<dbReference type="EMBL" id="JBHUDD010000144">
    <property type="protein sequence ID" value="MFD1510796.1"/>
    <property type="molecule type" value="Genomic_DNA"/>
</dbReference>
<organism evidence="2 3">
    <name type="scientific">Lacimonas salitolerans</name>
    <dbReference type="NCBI Taxonomy" id="1323750"/>
    <lineage>
        <taxon>Bacteria</taxon>
        <taxon>Pseudomonadati</taxon>
        <taxon>Pseudomonadota</taxon>
        <taxon>Alphaproteobacteria</taxon>
        <taxon>Rhodobacterales</taxon>
        <taxon>Paracoccaceae</taxon>
        <taxon>Lacimonas</taxon>
    </lineage>
</organism>
<comment type="caution">
    <text evidence="2">The sequence shown here is derived from an EMBL/GenBank/DDBJ whole genome shotgun (WGS) entry which is preliminary data.</text>
</comment>
<accession>A0ABW4EKV1</accession>
<reference evidence="3" key="1">
    <citation type="journal article" date="2019" name="Int. J. Syst. Evol. Microbiol.">
        <title>The Global Catalogue of Microorganisms (GCM) 10K type strain sequencing project: providing services to taxonomists for standard genome sequencing and annotation.</title>
        <authorList>
            <consortium name="The Broad Institute Genomics Platform"/>
            <consortium name="The Broad Institute Genome Sequencing Center for Infectious Disease"/>
            <person name="Wu L."/>
            <person name="Ma J."/>
        </authorList>
    </citation>
    <scope>NUCLEOTIDE SEQUENCE [LARGE SCALE GENOMIC DNA]</scope>
    <source>
        <strain evidence="3">CGMCC 1.12477</strain>
    </source>
</reference>